<feature type="compositionally biased region" description="Polar residues" evidence="1">
    <location>
        <begin position="508"/>
        <end position="522"/>
    </location>
</feature>
<name>A0A811UUH4_CERCA</name>
<dbReference type="EMBL" id="CAJHJT010000034">
    <property type="protein sequence ID" value="CAD7002610.1"/>
    <property type="molecule type" value="Genomic_DNA"/>
</dbReference>
<feature type="region of interest" description="Disordered" evidence="1">
    <location>
        <begin position="360"/>
        <end position="728"/>
    </location>
</feature>
<feature type="compositionally biased region" description="Low complexity" evidence="1">
    <location>
        <begin position="596"/>
        <end position="626"/>
    </location>
</feature>
<feature type="compositionally biased region" description="Low complexity" evidence="1">
    <location>
        <begin position="1145"/>
        <end position="1163"/>
    </location>
</feature>
<feature type="compositionally biased region" description="Low complexity" evidence="1">
    <location>
        <begin position="664"/>
        <end position="677"/>
    </location>
</feature>
<feature type="compositionally biased region" description="Basic and acidic residues" evidence="1">
    <location>
        <begin position="1016"/>
        <end position="1027"/>
    </location>
</feature>
<feature type="compositionally biased region" description="Basic residues" evidence="1">
    <location>
        <begin position="632"/>
        <end position="649"/>
    </location>
</feature>
<feature type="compositionally biased region" description="Polar residues" evidence="1">
    <location>
        <begin position="94"/>
        <end position="139"/>
    </location>
</feature>
<evidence type="ECO:0000313" key="3">
    <source>
        <dbReference type="Proteomes" id="UP000606786"/>
    </source>
</evidence>
<feature type="compositionally biased region" description="Polar residues" evidence="1">
    <location>
        <begin position="66"/>
        <end position="83"/>
    </location>
</feature>
<feature type="region of interest" description="Disordered" evidence="1">
    <location>
        <begin position="1133"/>
        <end position="1171"/>
    </location>
</feature>
<feature type="compositionally biased region" description="Low complexity" evidence="1">
    <location>
        <begin position="454"/>
        <end position="478"/>
    </location>
</feature>
<feature type="compositionally biased region" description="Low complexity" evidence="1">
    <location>
        <begin position="43"/>
        <end position="58"/>
    </location>
</feature>
<dbReference type="Proteomes" id="UP000606786">
    <property type="component" value="Unassembled WGS sequence"/>
</dbReference>
<feature type="compositionally biased region" description="Polar residues" evidence="1">
    <location>
        <begin position="874"/>
        <end position="887"/>
    </location>
</feature>
<feature type="region of interest" description="Disordered" evidence="1">
    <location>
        <begin position="1054"/>
        <end position="1092"/>
    </location>
</feature>
<feature type="compositionally biased region" description="Low complexity" evidence="1">
    <location>
        <begin position="393"/>
        <end position="409"/>
    </location>
</feature>
<feature type="compositionally biased region" description="Low complexity" evidence="1">
    <location>
        <begin position="274"/>
        <end position="284"/>
    </location>
</feature>
<dbReference type="AlphaFoldDB" id="A0A811UUH4"/>
<feature type="compositionally biased region" description="Acidic residues" evidence="1">
    <location>
        <begin position="285"/>
        <end position="295"/>
    </location>
</feature>
<feature type="region of interest" description="Disordered" evidence="1">
    <location>
        <begin position="249"/>
        <end position="295"/>
    </location>
</feature>
<reference evidence="2" key="1">
    <citation type="submission" date="2020-11" db="EMBL/GenBank/DDBJ databases">
        <authorList>
            <person name="Whitehead M."/>
        </authorList>
    </citation>
    <scope>NUCLEOTIDE SEQUENCE</scope>
    <source>
        <strain evidence="2">EGII</strain>
    </source>
</reference>
<comment type="caution">
    <text evidence="2">The sequence shown here is derived from an EMBL/GenBank/DDBJ whole genome shotgun (WGS) entry which is preliminary data.</text>
</comment>
<feature type="region of interest" description="Disordered" evidence="1">
    <location>
        <begin position="753"/>
        <end position="911"/>
    </location>
</feature>
<feature type="region of interest" description="Disordered" evidence="1">
    <location>
        <begin position="42"/>
        <end position="186"/>
    </location>
</feature>
<feature type="compositionally biased region" description="Basic and acidic residues" evidence="1">
    <location>
        <begin position="250"/>
        <end position="262"/>
    </location>
</feature>
<protein>
    <submittedName>
        <fullName evidence="2">(Mediterranean fruit fly) hypothetical protein</fullName>
    </submittedName>
</protein>
<feature type="compositionally biased region" description="Polar residues" evidence="1">
    <location>
        <begin position="817"/>
        <end position="841"/>
    </location>
</feature>
<feature type="region of interest" description="Disordered" evidence="1">
    <location>
        <begin position="1191"/>
        <end position="1231"/>
    </location>
</feature>
<feature type="compositionally biased region" description="Polar residues" evidence="1">
    <location>
        <begin position="538"/>
        <end position="557"/>
    </location>
</feature>
<dbReference type="OrthoDB" id="9806920at2759"/>
<feature type="compositionally biased region" description="Polar residues" evidence="1">
    <location>
        <begin position="695"/>
        <end position="728"/>
    </location>
</feature>
<accession>A0A811UUH4</accession>
<gene>
    <name evidence="2" type="ORF">CCAP1982_LOCUS11094</name>
</gene>
<organism evidence="2 3">
    <name type="scientific">Ceratitis capitata</name>
    <name type="common">Mediterranean fruit fly</name>
    <name type="synonym">Tephritis capitata</name>
    <dbReference type="NCBI Taxonomy" id="7213"/>
    <lineage>
        <taxon>Eukaryota</taxon>
        <taxon>Metazoa</taxon>
        <taxon>Ecdysozoa</taxon>
        <taxon>Arthropoda</taxon>
        <taxon>Hexapoda</taxon>
        <taxon>Insecta</taxon>
        <taxon>Pterygota</taxon>
        <taxon>Neoptera</taxon>
        <taxon>Endopterygota</taxon>
        <taxon>Diptera</taxon>
        <taxon>Brachycera</taxon>
        <taxon>Muscomorpha</taxon>
        <taxon>Tephritoidea</taxon>
        <taxon>Tephritidae</taxon>
        <taxon>Ceratitis</taxon>
        <taxon>Ceratitis</taxon>
    </lineage>
</organism>
<feature type="compositionally biased region" description="Polar residues" evidence="1">
    <location>
        <begin position="444"/>
        <end position="453"/>
    </location>
</feature>
<feature type="compositionally biased region" description="Low complexity" evidence="1">
    <location>
        <begin position="888"/>
        <end position="899"/>
    </location>
</feature>
<evidence type="ECO:0000256" key="1">
    <source>
        <dbReference type="SAM" id="MobiDB-lite"/>
    </source>
</evidence>
<proteinExistence type="predicted"/>
<feature type="compositionally biased region" description="Polar residues" evidence="1">
    <location>
        <begin position="972"/>
        <end position="1012"/>
    </location>
</feature>
<keyword evidence="3" id="KW-1185">Reference proteome</keyword>
<sequence>MGARDFSVWQVGMQQIFAFINLDIAQGNALFREWHNKKTPWKTSLGSSYKPSGSSAYTSRDDIGSSRYTSLASPSTYRPSFSGGTYRVKRDPPSSLQTPSYTSRYTPSVSSRTTPVLDTSNDVSSTKSSQLKRYTSTATGKYGSSREPSPVALEITNRMRSREPSPVSRTLRGKSRDPSPVVDTSCKIGYGGLNSYRMSTPKPTSTSSYNGRYGGGGSVGRATSLAPTMPPDKSISYLTASDFHARSVSRARETAARKSNEKELEEEQTEAPKEVVAVSESDSSSADEEEKEEEKECFVAVSVVNRATSPTPPGSATTVQRTRRIDIAKTIEKTIQRSTRKCKTLDKEIQSDRLDDSTRYSRYGLSSRMPSYSPHTESRYTSSNLRYSASPLSATSKSTASNASSSASAEPKKEVATASVGKGTRSPSTNGKSKLSPPKVVRISSRQSSVENLASSTSANKPPAAPKAESPTKSSSSSGHVPTKLPNKDFRKSALNVGPTDRPRKSRTPSSGTDSDAVQQTHAELANGSAQRKERSPSAGSEVSNVSATSSKRSSTTGEHKPTRTRCHAKKSSSSSLSRHNSNNNLTKNASGAHKSCTPSTSTTTTSSSSSTSVTTASSSSGAESSSEPRKTNKKHGKKKTAQHTHNKEHRSTDNNSSSVTKCAATLATTDTGDANDSTTTKRTVDENSKRTMAARQQSARTEGEATESSRTNSKSPLAGTSSTSSANRLQKLSSVSNFFAARQCDANSEPIFIESSENSGGDSETGQLIISSLTAASKSSTSRTNNNATTTTTTTTDPASTEAATVAADLTEAAVSTITTSKRNGDNSSLDSTEDNTTARRSPRSLAKYSNESVERSRSTTTKSSSTHFPHETTVTDTAALTSEQITDSYTTTANTSTDEQEESSWWQDTSRQIDTASALGYHQKDDMRFKLRHIDSGETAWWLRNDEDDTLADDDLRTLNQEEGEEDAQSEATTAPTHSLTNNTTNSKSCSDQRNTATQSQAKYSWWTSDNIDEQEKAEGAHNENDQNETNYSNGGASAPCYKVNGESKQITRSHCTPEKPWWGESNENSKGDSGSGGRVERSSSASKQNGTIQLKICRVESGEKPWWLNEAEKEQNNLPAEEPVVEATIKLPARKSQTVERSTSSHSNSNSNSNSGNNVTSDDKRWWMSGPMKKQFTVRRVESGEKAWWQQNDDELASNSQTQGREPAAILTRDGSNENYGGRRTARN</sequence>
<feature type="compositionally biased region" description="Low complexity" evidence="1">
    <location>
        <begin position="572"/>
        <end position="585"/>
    </location>
</feature>
<feature type="compositionally biased region" description="Polar residues" evidence="1">
    <location>
        <begin position="368"/>
        <end position="392"/>
    </location>
</feature>
<feature type="region of interest" description="Disordered" evidence="1">
    <location>
        <begin position="964"/>
        <end position="1038"/>
    </location>
</feature>
<evidence type="ECO:0000313" key="2">
    <source>
        <dbReference type="EMBL" id="CAD7002610.1"/>
    </source>
</evidence>
<feature type="compositionally biased region" description="Low complexity" evidence="1">
    <location>
        <begin position="772"/>
        <end position="816"/>
    </location>
</feature>
<feature type="compositionally biased region" description="Polar residues" evidence="1">
    <location>
        <begin position="756"/>
        <end position="771"/>
    </location>
</feature>